<dbReference type="InterPro" id="IPR007492">
    <property type="entry name" value="LytTR_DNA-bd_dom"/>
</dbReference>
<comment type="caution">
    <text evidence="3">The sequence shown here is derived from an EMBL/GenBank/DDBJ whole genome shotgun (WGS) entry which is preliminary data.</text>
</comment>
<evidence type="ECO:0000256" key="1">
    <source>
        <dbReference type="SAM" id="Phobius"/>
    </source>
</evidence>
<dbReference type="SMART" id="SM00850">
    <property type="entry name" value="LytTR"/>
    <property type="match status" value="1"/>
</dbReference>
<organism evidence="3 4">
    <name type="scientific">Hansschlegelia beijingensis</name>
    <dbReference type="NCBI Taxonomy" id="1133344"/>
    <lineage>
        <taxon>Bacteria</taxon>
        <taxon>Pseudomonadati</taxon>
        <taxon>Pseudomonadota</taxon>
        <taxon>Alphaproteobacteria</taxon>
        <taxon>Hyphomicrobiales</taxon>
        <taxon>Methylopilaceae</taxon>
        <taxon>Hansschlegelia</taxon>
    </lineage>
</organism>
<dbReference type="AlphaFoldDB" id="A0A7W6GGU3"/>
<evidence type="ECO:0000313" key="4">
    <source>
        <dbReference type="Proteomes" id="UP000528964"/>
    </source>
</evidence>
<dbReference type="EMBL" id="JACIDR010000006">
    <property type="protein sequence ID" value="MBB3974432.1"/>
    <property type="molecule type" value="Genomic_DNA"/>
</dbReference>
<reference evidence="3 4" key="1">
    <citation type="submission" date="2020-08" db="EMBL/GenBank/DDBJ databases">
        <title>Genomic Encyclopedia of Type Strains, Phase IV (KMG-IV): sequencing the most valuable type-strain genomes for metagenomic binning, comparative biology and taxonomic classification.</title>
        <authorList>
            <person name="Goeker M."/>
        </authorList>
    </citation>
    <scope>NUCLEOTIDE SEQUENCE [LARGE SCALE GENOMIC DNA]</scope>
    <source>
        <strain evidence="3 4">DSM 25481</strain>
    </source>
</reference>
<feature type="transmembrane region" description="Helical" evidence="1">
    <location>
        <begin position="42"/>
        <end position="63"/>
    </location>
</feature>
<keyword evidence="1" id="KW-0812">Transmembrane</keyword>
<keyword evidence="1" id="KW-0472">Membrane</keyword>
<name>A0A7W6GGU3_9HYPH</name>
<sequence>MRETAAPWNAWLRERASEGALALGLGLGFAYMGPYRTSDQAFLARLGFWAGLLACWYVVASLVERALLRSAAYRGAGPWTRGVVLVACTSLPMILAVGPAAHALKGWEPSVTEVMELYLQTAVIGALLVLLSSAFTASAAAEQAPRPEVPAPTLAPARVAPPAQQFEGRLMARLAPPLRGRLLCLEMEDHYVRVHTDRGSALVLMRLGDAVAETAPVRGAQVHRSWWVANDAVEGFQRTGRTARLLLSNGVAVPVSQRHLRTASEMAARLAAD</sequence>
<protein>
    <recommendedName>
        <fullName evidence="2">HTH LytTR-type domain-containing protein</fullName>
    </recommendedName>
</protein>
<evidence type="ECO:0000313" key="3">
    <source>
        <dbReference type="EMBL" id="MBB3974432.1"/>
    </source>
</evidence>
<evidence type="ECO:0000259" key="2">
    <source>
        <dbReference type="PROSITE" id="PS50930"/>
    </source>
</evidence>
<feature type="transmembrane region" description="Helical" evidence="1">
    <location>
        <begin position="83"/>
        <end position="105"/>
    </location>
</feature>
<dbReference type="PROSITE" id="PS50930">
    <property type="entry name" value="HTH_LYTTR"/>
    <property type="match status" value="1"/>
</dbReference>
<dbReference type="GO" id="GO:0003677">
    <property type="term" value="F:DNA binding"/>
    <property type="evidence" value="ECO:0007669"/>
    <property type="project" value="InterPro"/>
</dbReference>
<dbReference type="Proteomes" id="UP000528964">
    <property type="component" value="Unassembled WGS sequence"/>
</dbReference>
<proteinExistence type="predicted"/>
<feature type="domain" description="HTH LytTR-type" evidence="2">
    <location>
        <begin position="185"/>
        <end position="269"/>
    </location>
</feature>
<keyword evidence="1" id="KW-1133">Transmembrane helix</keyword>
<keyword evidence="4" id="KW-1185">Reference proteome</keyword>
<feature type="transmembrane region" description="Helical" evidence="1">
    <location>
        <begin position="117"/>
        <end position="137"/>
    </location>
</feature>
<dbReference type="Pfam" id="PF04397">
    <property type="entry name" value="LytTR"/>
    <property type="match status" value="1"/>
</dbReference>
<dbReference type="Gene3D" id="2.40.50.1020">
    <property type="entry name" value="LytTr DNA-binding domain"/>
    <property type="match status" value="1"/>
</dbReference>
<accession>A0A7W6GGU3</accession>
<gene>
    <name evidence="3" type="ORF">GGR24_003113</name>
</gene>
<dbReference type="RefSeq" id="WP_210286230.1">
    <property type="nucleotide sequence ID" value="NZ_JACIDR010000006.1"/>
</dbReference>